<feature type="signal peptide" evidence="2">
    <location>
        <begin position="1"/>
        <end position="31"/>
    </location>
</feature>
<keyword evidence="1" id="KW-1133">Transmembrane helix</keyword>
<proteinExistence type="predicted"/>
<keyword evidence="1" id="KW-0812">Transmembrane</keyword>
<reference evidence="3 4" key="1">
    <citation type="submission" date="2017-07" db="EMBL/GenBank/DDBJ databases">
        <title>Isolation and whole genome analysis of endospore-forming bacteria from heroin.</title>
        <authorList>
            <person name="Kalinowski J."/>
            <person name="Ahrens B."/>
            <person name="Al-Dilaimi A."/>
            <person name="Winkler A."/>
            <person name="Wibberg D."/>
            <person name="Schleenbecker U."/>
            <person name="Ruckert C."/>
            <person name="Wolfel R."/>
            <person name="Grass G."/>
        </authorList>
    </citation>
    <scope>NUCLEOTIDE SEQUENCE [LARGE SCALE GENOMIC DNA]</scope>
    <source>
        <strain evidence="3 4">7537-G1</strain>
    </source>
</reference>
<gene>
    <name evidence="3" type="ORF">CHH67_24715</name>
</gene>
<protein>
    <submittedName>
        <fullName evidence="3">Uncharacterized protein</fullName>
    </submittedName>
</protein>
<evidence type="ECO:0000313" key="3">
    <source>
        <dbReference type="EMBL" id="PAD71351.1"/>
    </source>
</evidence>
<evidence type="ECO:0000256" key="2">
    <source>
        <dbReference type="SAM" id="SignalP"/>
    </source>
</evidence>
<dbReference type="AlphaFoldDB" id="A0A268EE18"/>
<dbReference type="EMBL" id="NPBY01000108">
    <property type="protein sequence ID" value="PAD71351.1"/>
    <property type="molecule type" value="Genomic_DNA"/>
</dbReference>
<evidence type="ECO:0000256" key="1">
    <source>
        <dbReference type="SAM" id="Phobius"/>
    </source>
</evidence>
<sequence length="120" mass="12804">MKSMKKLSNRVFKITVTAALLSLFLITPAFAAGPGDPKLVSGSVELAKKIFLWMFAIIPITGGLMFGYHSWIKSMNPGDGGVAAERDKKMRNAIIYSAIAMGANGLVTYALYFLAPSSAG</sequence>
<feature type="transmembrane region" description="Helical" evidence="1">
    <location>
        <begin position="93"/>
        <end position="115"/>
    </location>
</feature>
<organism evidence="3 4">
    <name type="scientific">Paenibacillus campinasensis</name>
    <dbReference type="NCBI Taxonomy" id="66347"/>
    <lineage>
        <taxon>Bacteria</taxon>
        <taxon>Bacillati</taxon>
        <taxon>Bacillota</taxon>
        <taxon>Bacilli</taxon>
        <taxon>Bacillales</taxon>
        <taxon>Paenibacillaceae</taxon>
        <taxon>Paenibacillus</taxon>
    </lineage>
</organism>
<keyword evidence="1" id="KW-0472">Membrane</keyword>
<evidence type="ECO:0000313" key="4">
    <source>
        <dbReference type="Proteomes" id="UP000215596"/>
    </source>
</evidence>
<dbReference type="Proteomes" id="UP000215596">
    <property type="component" value="Unassembled WGS sequence"/>
</dbReference>
<comment type="caution">
    <text evidence="3">The sequence shown here is derived from an EMBL/GenBank/DDBJ whole genome shotgun (WGS) entry which is preliminary data.</text>
</comment>
<keyword evidence="2" id="KW-0732">Signal</keyword>
<name>A0A268EE18_9BACL</name>
<feature type="chain" id="PRO_5032350617" evidence="2">
    <location>
        <begin position="32"/>
        <end position="120"/>
    </location>
</feature>
<accession>A0A268EE18</accession>
<dbReference type="RefSeq" id="WP_095268031.1">
    <property type="nucleotide sequence ID" value="NZ_NPBY01000108.1"/>
</dbReference>
<feature type="transmembrane region" description="Helical" evidence="1">
    <location>
        <begin position="50"/>
        <end position="72"/>
    </location>
</feature>
<dbReference type="OrthoDB" id="1808064at2"/>